<dbReference type="Pfam" id="PF13338">
    <property type="entry name" value="AbiEi_4"/>
    <property type="match status" value="1"/>
</dbReference>
<dbReference type="EMBL" id="JACBZO010000001">
    <property type="protein sequence ID" value="NYI40466.1"/>
    <property type="molecule type" value="Genomic_DNA"/>
</dbReference>
<accession>A0A7Y9ZBT2</accession>
<keyword evidence="2" id="KW-0255">Endonuclease</keyword>
<evidence type="ECO:0000313" key="3">
    <source>
        <dbReference type="Proteomes" id="UP000547973"/>
    </source>
</evidence>
<feature type="domain" description="AbiEi antitoxin N-terminal" evidence="1">
    <location>
        <begin position="5"/>
        <end position="48"/>
    </location>
</feature>
<dbReference type="Gene3D" id="3.40.960.10">
    <property type="entry name" value="VSR Endonuclease"/>
    <property type="match status" value="1"/>
</dbReference>
<dbReference type="SUPFAM" id="SSF52980">
    <property type="entry name" value="Restriction endonuclease-like"/>
    <property type="match status" value="1"/>
</dbReference>
<dbReference type="InterPro" id="IPR011335">
    <property type="entry name" value="Restrct_endonuc-II-like"/>
</dbReference>
<name>A0A7Y9ZBT2_9MICO</name>
<comment type="caution">
    <text evidence="2">The sequence shown here is derived from an EMBL/GenBank/DDBJ whole genome shotgun (WGS) entry which is preliminary data.</text>
</comment>
<reference evidence="2 3" key="1">
    <citation type="submission" date="2020-07" db="EMBL/GenBank/DDBJ databases">
        <title>Sequencing the genomes of 1000 actinobacteria strains.</title>
        <authorList>
            <person name="Klenk H.-P."/>
        </authorList>
    </citation>
    <scope>NUCLEOTIDE SEQUENCE [LARGE SCALE GENOMIC DNA]</scope>
    <source>
        <strain evidence="2 3">DSM 19970</strain>
    </source>
</reference>
<keyword evidence="2" id="KW-0378">Hydrolase</keyword>
<keyword evidence="3" id="KW-1185">Reference proteome</keyword>
<protein>
    <submittedName>
        <fullName evidence="2">Very-short-patch-repair endonuclease</fullName>
    </submittedName>
</protein>
<evidence type="ECO:0000259" key="1">
    <source>
        <dbReference type="Pfam" id="PF13338"/>
    </source>
</evidence>
<proteinExistence type="predicted"/>
<gene>
    <name evidence="2" type="ORF">BKA03_000585</name>
</gene>
<dbReference type="InterPro" id="IPR025159">
    <property type="entry name" value="AbiEi_N"/>
</dbReference>
<dbReference type="RefSeq" id="WP_062076164.1">
    <property type="nucleotide sequence ID" value="NZ_BBRC01000018.1"/>
</dbReference>
<evidence type="ECO:0000313" key="2">
    <source>
        <dbReference type="EMBL" id="NYI40466.1"/>
    </source>
</evidence>
<dbReference type="Proteomes" id="UP000547973">
    <property type="component" value="Unassembled WGS sequence"/>
</dbReference>
<keyword evidence="2" id="KW-0540">Nuclease</keyword>
<dbReference type="AlphaFoldDB" id="A0A7Y9ZBT2"/>
<dbReference type="GO" id="GO:0004519">
    <property type="term" value="F:endonuclease activity"/>
    <property type="evidence" value="ECO:0007669"/>
    <property type="project" value="UniProtKB-KW"/>
</dbReference>
<sequence length="314" mass="34271">MEIEQALRSCGGAARWKELDALGFSKSALAQAVRTGRIDRVHRGCYALRDAHRATVMATVFRAQPTCVSWCERAGLPLETVPTTIHLGVPQSRGIGEPRARPIAGVTLHRHGSYGDEFPLAHLDLVALCTTPIAQLALIDAALARGIVARSELAELQHGEQRRRDWLREHADARSGSLAETYARIALTEAGLRVVPQARIGAIGCVDLLVEGTVAVEVDGYAHHCDRRHFASDRLRDRDLTLAGLVPLRFTYHDVVTRAPELVADVSAAVWRAGAQRADRASIGDVDPPARASLATLRTRMNDAARVSSAQWWR</sequence>
<organism evidence="2 3">
    <name type="scientific">Demequina lutea</name>
    <dbReference type="NCBI Taxonomy" id="431489"/>
    <lineage>
        <taxon>Bacteria</taxon>
        <taxon>Bacillati</taxon>
        <taxon>Actinomycetota</taxon>
        <taxon>Actinomycetes</taxon>
        <taxon>Micrococcales</taxon>
        <taxon>Demequinaceae</taxon>
        <taxon>Demequina</taxon>
    </lineage>
</organism>